<dbReference type="CDD" id="cd01276">
    <property type="entry name" value="PKCI_related"/>
    <property type="match status" value="1"/>
</dbReference>
<evidence type="ECO:0000259" key="4">
    <source>
        <dbReference type="PROSITE" id="PS51084"/>
    </source>
</evidence>
<evidence type="ECO:0000256" key="3">
    <source>
        <dbReference type="PROSITE-ProRule" id="PRU00464"/>
    </source>
</evidence>
<dbReference type="InterPro" id="IPR011146">
    <property type="entry name" value="HIT-like"/>
</dbReference>
<dbReference type="Gene3D" id="3.30.428.10">
    <property type="entry name" value="HIT-like"/>
    <property type="match status" value="1"/>
</dbReference>
<dbReference type="InterPro" id="IPR001310">
    <property type="entry name" value="Histidine_triad_HIT"/>
</dbReference>
<organism evidence="5 6">
    <name type="scientific">Balaenoptera acutorostrata</name>
    <name type="common">Common minke whale</name>
    <name type="synonym">Balaena rostrata</name>
    <dbReference type="NCBI Taxonomy" id="9767"/>
    <lineage>
        <taxon>Eukaryota</taxon>
        <taxon>Metazoa</taxon>
        <taxon>Chordata</taxon>
        <taxon>Craniata</taxon>
        <taxon>Vertebrata</taxon>
        <taxon>Euteleostomi</taxon>
        <taxon>Mammalia</taxon>
        <taxon>Eutheria</taxon>
        <taxon>Laurasiatheria</taxon>
        <taxon>Artiodactyla</taxon>
        <taxon>Whippomorpha</taxon>
        <taxon>Cetacea</taxon>
        <taxon>Mysticeti</taxon>
        <taxon>Balaenopteridae</taxon>
        <taxon>Balaenoptera</taxon>
    </lineage>
</organism>
<evidence type="ECO:0000256" key="2">
    <source>
        <dbReference type="ARBA" id="ARBA00025764"/>
    </source>
</evidence>
<evidence type="ECO:0000256" key="1">
    <source>
        <dbReference type="ARBA" id="ARBA00024472"/>
    </source>
</evidence>
<sequence>MYYFMDVSGERGKDTEGLAGRRSMRLAHKLHLRSQLESSVWAKAQAAWPGGDTIFGKIIHKEIPAKIIYEDDQCLAFHDISPQAPTHFLVIPKKHISQISAAEDNSESLLGHLMIVGKKCAANLGLKKGYQMVVNEGSDGGQSVYRVHLHVLGGRQMNWPPG</sequence>
<comment type="catalytic activity">
    <reaction evidence="1">
        <text>adenosine 5'-phosphoramidate + H2O = NH4(+) + AMP</text>
        <dbReference type="Rhea" id="RHEA:67916"/>
        <dbReference type="ChEBI" id="CHEBI:15377"/>
        <dbReference type="ChEBI" id="CHEBI:28938"/>
        <dbReference type="ChEBI" id="CHEBI:57890"/>
        <dbReference type="ChEBI" id="CHEBI:456215"/>
    </reaction>
</comment>
<dbReference type="PRINTS" id="PR00332">
    <property type="entry name" value="HISTRIAD"/>
</dbReference>
<reference evidence="6" key="1">
    <citation type="submission" date="2025-08" db="UniProtKB">
        <authorList>
            <consortium name="RefSeq"/>
        </authorList>
    </citation>
    <scope>IDENTIFICATION</scope>
</reference>
<keyword evidence="5" id="KW-1185">Reference proteome</keyword>
<comment type="similarity">
    <text evidence="2">Belongs to the HINT family.</text>
</comment>
<gene>
    <name evidence="6" type="primary">LOC103015364</name>
</gene>
<dbReference type="Pfam" id="PF01230">
    <property type="entry name" value="HIT"/>
    <property type="match status" value="1"/>
</dbReference>
<dbReference type="PROSITE" id="PS51084">
    <property type="entry name" value="HIT_2"/>
    <property type="match status" value="1"/>
</dbReference>
<dbReference type="RefSeq" id="XP_057400572.1">
    <property type="nucleotide sequence ID" value="XM_057544589.1"/>
</dbReference>
<dbReference type="GeneID" id="103015364"/>
<dbReference type="PANTHER" id="PTHR23089">
    <property type="entry name" value="HISTIDINE TRIAD HIT PROTEIN"/>
    <property type="match status" value="1"/>
</dbReference>
<evidence type="ECO:0000313" key="6">
    <source>
        <dbReference type="RefSeq" id="XP_057400572.1"/>
    </source>
</evidence>
<accession>A0ABM3TEP4</accession>
<dbReference type="Proteomes" id="UP001652580">
    <property type="component" value="Chromosome 3"/>
</dbReference>
<dbReference type="InterPro" id="IPR019808">
    <property type="entry name" value="Histidine_triad_CS"/>
</dbReference>
<comment type="caution">
    <text evidence="3">Lacks conserved residue(s) required for the propagation of feature annotation.</text>
</comment>
<protein>
    <submittedName>
        <fullName evidence="6">Adenosine 5'-monophosphoramidase HINT1-like</fullName>
    </submittedName>
</protein>
<feature type="domain" description="HIT" evidence="4">
    <location>
        <begin position="54"/>
        <end position="162"/>
    </location>
</feature>
<evidence type="ECO:0000313" key="5">
    <source>
        <dbReference type="Proteomes" id="UP001652580"/>
    </source>
</evidence>
<proteinExistence type="inferred from homology"/>
<dbReference type="SUPFAM" id="SSF54197">
    <property type="entry name" value="HIT-like"/>
    <property type="match status" value="1"/>
</dbReference>
<dbReference type="InterPro" id="IPR036265">
    <property type="entry name" value="HIT-like_sf"/>
</dbReference>
<dbReference type="PROSITE" id="PS00892">
    <property type="entry name" value="HIT_1"/>
    <property type="match status" value="1"/>
</dbReference>
<name>A0ABM3TEP4_BALAC</name>